<evidence type="ECO:0000256" key="9">
    <source>
        <dbReference type="ARBA" id="ARBA00042134"/>
    </source>
</evidence>
<keyword evidence="5" id="KW-0472">Membrane</keyword>
<dbReference type="GO" id="GO:0016020">
    <property type="term" value="C:membrane"/>
    <property type="evidence" value="ECO:0007669"/>
    <property type="project" value="UniProtKB-SubCell"/>
</dbReference>
<dbReference type="PANTHER" id="PTHR23354">
    <property type="entry name" value="NUCLEOLAR PROTEIN 7/ESTROGEN RECEPTOR COACTIVATOR-RELATED"/>
    <property type="match status" value="1"/>
</dbReference>
<evidence type="ECO:0000259" key="11">
    <source>
        <dbReference type="PROSITE" id="PS51886"/>
    </source>
</evidence>
<name>A0A8B6E2J3_MYTGA</name>
<evidence type="ECO:0000313" key="12">
    <source>
        <dbReference type="EMBL" id="VDI27638.1"/>
    </source>
</evidence>
<dbReference type="GO" id="GO:0005634">
    <property type="term" value="C:nucleus"/>
    <property type="evidence" value="ECO:0007669"/>
    <property type="project" value="TreeGrafter"/>
</dbReference>
<dbReference type="SMART" id="SM00584">
    <property type="entry name" value="TLDc"/>
    <property type="match status" value="1"/>
</dbReference>
<protein>
    <recommendedName>
        <fullName evidence="7">MTOR-associated protein MEAK7</fullName>
    </recommendedName>
    <alternativeName>
        <fullName evidence="9">TBC/LysM-associated domain-containing protein 1</fullName>
    </alternativeName>
    <alternativeName>
        <fullName evidence="8">TLD domain-containing protein 1</fullName>
    </alternativeName>
</protein>
<dbReference type="GO" id="GO:0006979">
    <property type="term" value="P:response to oxidative stress"/>
    <property type="evidence" value="ECO:0007669"/>
    <property type="project" value="TreeGrafter"/>
</dbReference>
<keyword evidence="6" id="KW-0458">Lysosome</keyword>
<gene>
    <name evidence="12" type="ORF">MGAL_10B068838</name>
</gene>
<feature type="region of interest" description="Disordered" evidence="10">
    <location>
        <begin position="251"/>
        <end position="316"/>
    </location>
</feature>
<evidence type="ECO:0000256" key="7">
    <source>
        <dbReference type="ARBA" id="ARBA00039594"/>
    </source>
</evidence>
<evidence type="ECO:0000256" key="10">
    <source>
        <dbReference type="SAM" id="MobiDB-lite"/>
    </source>
</evidence>
<dbReference type="GO" id="GO:0031929">
    <property type="term" value="P:TOR signaling"/>
    <property type="evidence" value="ECO:0007669"/>
    <property type="project" value="TreeGrafter"/>
</dbReference>
<accession>A0A8B6E2J3</accession>
<evidence type="ECO:0000256" key="4">
    <source>
        <dbReference type="ARBA" id="ARBA00022490"/>
    </source>
</evidence>
<dbReference type="PROSITE" id="PS51886">
    <property type="entry name" value="TLDC"/>
    <property type="match status" value="1"/>
</dbReference>
<dbReference type="OrthoDB" id="289228at2759"/>
<comment type="caution">
    <text evidence="12">The sequence shown here is derived from an EMBL/GenBank/DDBJ whole genome shotgun (WGS) entry which is preliminary data.</text>
</comment>
<keyword evidence="13" id="KW-1185">Reference proteome</keyword>
<comment type="subcellular location">
    <subcellularLocation>
        <location evidence="3">Cytoplasm</location>
    </subcellularLocation>
    <subcellularLocation>
        <location evidence="2">Lysosome</location>
    </subcellularLocation>
    <subcellularLocation>
        <location evidence="1">Membrane</location>
    </subcellularLocation>
</comment>
<evidence type="ECO:0000256" key="2">
    <source>
        <dbReference type="ARBA" id="ARBA00004371"/>
    </source>
</evidence>
<dbReference type="AlphaFoldDB" id="A0A8B6E2J3"/>
<dbReference type="EMBL" id="UYJE01004390">
    <property type="protein sequence ID" value="VDI27638.1"/>
    <property type="molecule type" value="Genomic_DNA"/>
</dbReference>
<dbReference type="Proteomes" id="UP000596742">
    <property type="component" value="Unassembled WGS sequence"/>
</dbReference>
<evidence type="ECO:0000256" key="5">
    <source>
        <dbReference type="ARBA" id="ARBA00023136"/>
    </source>
</evidence>
<sequence>MLFFRISKKLAVPTLCVPKDTCFTVIDIEEWLTKTSMMIWILDVVFLNTFCLDEEHARKDVLHSSVHVPVITKSKTLPISTILDRNALVYLNNYNLPKHLTSEWRLLFCNSLNGDSFSQLVGHIVNKGPSIIIVKDKDGYIFGGYSSQGWELGPKFYGSADCFLFTITPQYGVYTTTGYNDNFMYLNQGQETLPNGLGMGGQFNYFGFWIDHSFNHGHSKAGPRCTTYGSPQLSKSADFTVEMVEVWAVGPEPKSEDSDDEDKEKKQKSVLQDTESKAMLEILGKHQHSEGYKEREEEKDMSEEMKKKMNAIPKML</sequence>
<proteinExistence type="predicted"/>
<feature type="compositionally biased region" description="Basic and acidic residues" evidence="10">
    <location>
        <begin position="274"/>
        <end position="307"/>
    </location>
</feature>
<dbReference type="PANTHER" id="PTHR23354:SF131">
    <property type="entry name" value="MTOR-ASSOCIATED PROTEIN MEAK7"/>
    <property type="match status" value="1"/>
</dbReference>
<dbReference type="GO" id="GO:0005764">
    <property type="term" value="C:lysosome"/>
    <property type="evidence" value="ECO:0007669"/>
    <property type="project" value="UniProtKB-SubCell"/>
</dbReference>
<keyword evidence="4" id="KW-0963">Cytoplasm</keyword>
<dbReference type="Pfam" id="PF07534">
    <property type="entry name" value="TLD"/>
    <property type="match status" value="1"/>
</dbReference>
<evidence type="ECO:0000256" key="6">
    <source>
        <dbReference type="ARBA" id="ARBA00023228"/>
    </source>
</evidence>
<evidence type="ECO:0000256" key="8">
    <source>
        <dbReference type="ARBA" id="ARBA00041780"/>
    </source>
</evidence>
<reference evidence="12" key="1">
    <citation type="submission" date="2018-11" db="EMBL/GenBank/DDBJ databases">
        <authorList>
            <person name="Alioto T."/>
            <person name="Alioto T."/>
        </authorList>
    </citation>
    <scope>NUCLEOTIDE SEQUENCE</scope>
</reference>
<organism evidence="12 13">
    <name type="scientific">Mytilus galloprovincialis</name>
    <name type="common">Mediterranean mussel</name>
    <dbReference type="NCBI Taxonomy" id="29158"/>
    <lineage>
        <taxon>Eukaryota</taxon>
        <taxon>Metazoa</taxon>
        <taxon>Spiralia</taxon>
        <taxon>Lophotrochozoa</taxon>
        <taxon>Mollusca</taxon>
        <taxon>Bivalvia</taxon>
        <taxon>Autobranchia</taxon>
        <taxon>Pteriomorphia</taxon>
        <taxon>Mytilida</taxon>
        <taxon>Mytiloidea</taxon>
        <taxon>Mytilidae</taxon>
        <taxon>Mytilinae</taxon>
        <taxon>Mytilus</taxon>
    </lineage>
</organism>
<feature type="domain" description="TLDc" evidence="11">
    <location>
        <begin position="81"/>
        <end position="250"/>
    </location>
</feature>
<evidence type="ECO:0000256" key="1">
    <source>
        <dbReference type="ARBA" id="ARBA00004370"/>
    </source>
</evidence>
<evidence type="ECO:0000256" key="3">
    <source>
        <dbReference type="ARBA" id="ARBA00004496"/>
    </source>
</evidence>
<dbReference type="InterPro" id="IPR006571">
    <property type="entry name" value="TLDc_dom"/>
</dbReference>
<evidence type="ECO:0000313" key="13">
    <source>
        <dbReference type="Proteomes" id="UP000596742"/>
    </source>
</evidence>